<proteinExistence type="inferred from homology"/>
<dbReference type="GO" id="GO:0070402">
    <property type="term" value="F:NADPH binding"/>
    <property type="evidence" value="ECO:0007669"/>
    <property type="project" value="TreeGrafter"/>
</dbReference>
<dbReference type="GO" id="GO:0006231">
    <property type="term" value="P:dTMP biosynthetic process"/>
    <property type="evidence" value="ECO:0007669"/>
    <property type="project" value="UniProtKB-UniRule"/>
</dbReference>
<dbReference type="GO" id="GO:0032259">
    <property type="term" value="P:methylation"/>
    <property type="evidence" value="ECO:0007669"/>
    <property type="project" value="UniProtKB-KW"/>
</dbReference>
<dbReference type="Proteomes" id="UP000317155">
    <property type="component" value="Unassembled WGS sequence"/>
</dbReference>
<feature type="binding site" evidence="1">
    <location>
        <position position="86"/>
    </location>
    <ligand>
        <name>FAD</name>
        <dbReference type="ChEBI" id="CHEBI:57692"/>
        <note>ligand shared between neighboring subunits</note>
    </ligand>
</feature>
<evidence type="ECO:0000256" key="1">
    <source>
        <dbReference type="HAMAP-Rule" id="MF_01408"/>
    </source>
</evidence>
<keyword evidence="1 2" id="KW-0489">Methyltransferase</keyword>
<name>A0A550JJK8_9BACT</name>
<feature type="binding site" evidence="1">
    <location>
        <position position="54"/>
    </location>
    <ligand>
        <name>FAD</name>
        <dbReference type="ChEBI" id="CHEBI:57692"/>
        <note>ligand shared between neighboring subunits</note>
    </ligand>
</feature>
<evidence type="ECO:0000313" key="2">
    <source>
        <dbReference type="EMBL" id="TRO83410.1"/>
    </source>
</evidence>
<accession>A0A550JJK8</accession>
<feature type="binding site" evidence="1">
    <location>
        <begin position="157"/>
        <end position="159"/>
    </location>
    <ligand>
        <name>FAD</name>
        <dbReference type="ChEBI" id="CHEBI:57692"/>
        <note>ligand shared between neighboring subunits</note>
    </ligand>
</feature>
<dbReference type="PANTHER" id="PTHR34934:SF1">
    <property type="entry name" value="FLAVIN-DEPENDENT THYMIDYLATE SYNTHASE"/>
    <property type="match status" value="1"/>
</dbReference>
<reference evidence="2 3" key="1">
    <citation type="submission" date="2019-07" db="EMBL/GenBank/DDBJ databases">
        <title>Insights of Desulfuromonas acetexigens electromicrobiology.</title>
        <authorList>
            <person name="Katuri K."/>
            <person name="Sapireddy V."/>
            <person name="Shaw D.R."/>
            <person name="Saikaly P."/>
        </authorList>
    </citation>
    <scope>NUCLEOTIDE SEQUENCE [LARGE SCALE GENOMIC DNA]</scope>
    <source>
        <strain evidence="2 3">2873</strain>
    </source>
</reference>
<dbReference type="OrthoDB" id="9780625at2"/>
<feature type="binding site" evidence="1">
    <location>
        <begin position="75"/>
        <end position="78"/>
    </location>
    <ligand>
        <name>dUMP</name>
        <dbReference type="ChEBI" id="CHEBI:246422"/>
        <note>ligand shared between dimeric partners</note>
    </ligand>
</feature>
<sequence>MLVQLLTHTPEPEKVVAAAARLCYSASTIDRLLEQGPKERETFLAKILSLGHLSVLEHVAFTFGIEGISRACSHQLVRHRIASYSQQSQRYVSLKDRLEAVIPATIAEQPELAKRFQGLLDEAQRVYGELLDAGIPAEDARFVLPNAAETKLVMTMNARELLHFFSLRCCRRAQWEIRALAVEMLLAARRAAPALFVDAGPGCLRGACPEGAMTCGAATAVRREFQNLS</sequence>
<comment type="cofactor">
    <cofactor evidence="1">
        <name>FAD</name>
        <dbReference type="ChEBI" id="CHEBI:57692"/>
    </cofactor>
    <text evidence="1">Binds 4 FAD per tetramer. Each FAD binding site is formed by three monomers.</text>
</comment>
<feature type="binding site" evidence="1">
    <location>
        <position position="168"/>
    </location>
    <ligand>
        <name>dUMP</name>
        <dbReference type="ChEBI" id="CHEBI:246422"/>
        <note>ligand shared between dimeric partners</note>
    </ligand>
</feature>
<comment type="pathway">
    <text evidence="1">Pyrimidine metabolism; dTTP biosynthesis.</text>
</comment>
<dbReference type="Gene3D" id="3.30.1360.170">
    <property type="match status" value="1"/>
</dbReference>
<dbReference type="Pfam" id="PF02511">
    <property type="entry name" value="Thy1"/>
    <property type="match status" value="1"/>
</dbReference>
<dbReference type="GO" id="GO:0050797">
    <property type="term" value="F:thymidylate synthase (FAD) activity"/>
    <property type="evidence" value="ECO:0007669"/>
    <property type="project" value="UniProtKB-UniRule"/>
</dbReference>
<protein>
    <recommendedName>
        <fullName evidence="1">Flavin-dependent thymidylate synthase</fullName>
        <shortName evidence="1">FDTS</shortName>
        <ecNumber evidence="1">2.1.1.148</ecNumber>
    </recommendedName>
    <alternativeName>
        <fullName evidence="1">FAD-dependent thymidylate synthase</fullName>
    </alternativeName>
    <alternativeName>
        <fullName evidence="1">Thymidylate synthase ThyX</fullName>
        <shortName evidence="1">TS</shortName>
        <shortName evidence="1">TSase</shortName>
    </alternativeName>
</protein>
<keyword evidence="1 2" id="KW-0808">Transferase</keyword>
<dbReference type="EMBL" id="VJVV01000002">
    <property type="protein sequence ID" value="TRO83410.1"/>
    <property type="molecule type" value="Genomic_DNA"/>
</dbReference>
<gene>
    <name evidence="1" type="primary">thyX</name>
    <name evidence="2" type="ORF">FL622_03865</name>
</gene>
<feature type="active site" description="Involved in ionization of N3 of dUMP, leading to its activation" evidence="1">
    <location>
        <position position="168"/>
    </location>
</feature>
<dbReference type="CDD" id="cd20175">
    <property type="entry name" value="ThyX"/>
    <property type="match status" value="1"/>
</dbReference>
<keyword evidence="1" id="KW-0545">Nucleotide biosynthesis</keyword>
<dbReference type="UniPathway" id="UPA00575"/>
<dbReference type="InterPro" id="IPR036098">
    <property type="entry name" value="Thymidylate_synthase_ThyX_sf"/>
</dbReference>
<dbReference type="AlphaFoldDB" id="A0A550JJK8"/>
<keyword evidence="1" id="KW-0521">NADP</keyword>
<organism evidence="2 3">
    <name type="scientific">Trichloromonas acetexigens</name>
    <dbReference type="NCBI Taxonomy" id="38815"/>
    <lineage>
        <taxon>Bacteria</taxon>
        <taxon>Pseudomonadati</taxon>
        <taxon>Thermodesulfobacteriota</taxon>
        <taxon>Desulfuromonadia</taxon>
        <taxon>Desulfuromonadales</taxon>
        <taxon>Trichloromonadaceae</taxon>
        <taxon>Trichloromonas</taxon>
    </lineage>
</organism>
<comment type="subunit">
    <text evidence="1">Homotetramer.</text>
</comment>
<feature type="binding site" description="in other chain" evidence="1">
    <location>
        <position position="141"/>
    </location>
    <ligand>
        <name>dUMP</name>
        <dbReference type="ChEBI" id="CHEBI:246422"/>
        <note>ligand shared between dimeric partners</note>
    </ligand>
</feature>
<dbReference type="PROSITE" id="PS51331">
    <property type="entry name" value="THYX"/>
    <property type="match status" value="1"/>
</dbReference>
<comment type="catalytic activity">
    <reaction evidence="1">
        <text>dUMP + (6R)-5,10-methylene-5,6,7,8-tetrahydrofolate + NADPH + H(+) = dTMP + (6S)-5,6,7,8-tetrahydrofolate + NADP(+)</text>
        <dbReference type="Rhea" id="RHEA:29043"/>
        <dbReference type="ChEBI" id="CHEBI:15378"/>
        <dbReference type="ChEBI" id="CHEBI:15636"/>
        <dbReference type="ChEBI" id="CHEBI:57453"/>
        <dbReference type="ChEBI" id="CHEBI:57783"/>
        <dbReference type="ChEBI" id="CHEBI:58349"/>
        <dbReference type="ChEBI" id="CHEBI:63528"/>
        <dbReference type="ChEBI" id="CHEBI:246422"/>
        <dbReference type="EC" id="2.1.1.148"/>
    </reaction>
</comment>
<comment type="caution">
    <text evidence="2">The sequence shown here is derived from an EMBL/GenBank/DDBJ whole genome shotgun (WGS) entry which is preliminary data.</text>
</comment>
<comment type="similarity">
    <text evidence="1">Belongs to the thymidylate synthase ThyX family.</text>
</comment>
<dbReference type="PANTHER" id="PTHR34934">
    <property type="entry name" value="FLAVIN-DEPENDENT THYMIDYLATE SYNTHASE"/>
    <property type="match status" value="1"/>
</dbReference>
<feature type="binding site" description="in other chain" evidence="1">
    <location>
        <begin position="86"/>
        <end position="90"/>
    </location>
    <ligand>
        <name>dUMP</name>
        <dbReference type="ChEBI" id="CHEBI:246422"/>
        <note>ligand shared between dimeric partners</note>
    </ligand>
</feature>
<dbReference type="GO" id="GO:0050660">
    <property type="term" value="F:flavin adenine dinucleotide binding"/>
    <property type="evidence" value="ECO:0007669"/>
    <property type="project" value="UniProtKB-UniRule"/>
</dbReference>
<keyword evidence="1" id="KW-0285">Flavoprotein</keyword>
<feature type="binding site" evidence="1">
    <location>
        <begin position="78"/>
        <end position="80"/>
    </location>
    <ligand>
        <name>FAD</name>
        <dbReference type="ChEBI" id="CHEBI:57692"/>
        <note>ligand shared between neighboring subunits</note>
    </ligand>
</feature>
<dbReference type="RefSeq" id="WP_092056392.1">
    <property type="nucleotide sequence ID" value="NZ_FOJJ01000012.1"/>
</dbReference>
<comment type="function">
    <text evidence="1">Catalyzes the reductive methylation of 2'-deoxyuridine-5'-monophosphate (dUMP) to 2'-deoxythymidine-5'-monophosphate (dTMP) while utilizing 5,10-methylenetetrahydrofolate (mTHF) as the methyl donor, and NADPH and FADH(2) as the reductant.</text>
</comment>
<dbReference type="InterPro" id="IPR003669">
    <property type="entry name" value="Thymidylate_synthase_ThyX"/>
</dbReference>
<dbReference type="GO" id="GO:0004799">
    <property type="term" value="F:thymidylate synthase activity"/>
    <property type="evidence" value="ECO:0007669"/>
    <property type="project" value="TreeGrafter"/>
</dbReference>
<keyword evidence="1" id="KW-0274">FAD</keyword>
<dbReference type="HAMAP" id="MF_01408">
    <property type="entry name" value="ThyX"/>
    <property type="match status" value="1"/>
</dbReference>
<dbReference type="NCBIfam" id="TIGR02170">
    <property type="entry name" value="thyX"/>
    <property type="match status" value="1"/>
</dbReference>
<keyword evidence="3" id="KW-1185">Reference proteome</keyword>
<dbReference type="EC" id="2.1.1.148" evidence="1"/>
<dbReference type="GO" id="GO:0006235">
    <property type="term" value="P:dTTP biosynthetic process"/>
    <property type="evidence" value="ECO:0007669"/>
    <property type="project" value="UniProtKB-UniRule"/>
</dbReference>
<feature type="binding site" evidence="1">
    <location>
        <position position="163"/>
    </location>
    <ligand>
        <name>FAD</name>
        <dbReference type="ChEBI" id="CHEBI:57692"/>
        <note>ligand shared between neighboring subunits</note>
    </ligand>
</feature>
<evidence type="ECO:0000313" key="3">
    <source>
        <dbReference type="Proteomes" id="UP000317155"/>
    </source>
</evidence>
<dbReference type="SUPFAM" id="SSF69796">
    <property type="entry name" value="Thymidylate synthase-complementing protein Thy1"/>
    <property type="match status" value="1"/>
</dbReference>